<organism evidence="1">
    <name type="scientific">Salmonella enterica subsp. arizonae serovar 48:z4,z24:-</name>
    <dbReference type="NCBI Taxonomy" id="1967584"/>
    <lineage>
        <taxon>Bacteria</taxon>
        <taxon>Pseudomonadati</taxon>
        <taxon>Pseudomonadota</taxon>
        <taxon>Gammaproteobacteria</taxon>
        <taxon>Enterobacterales</taxon>
        <taxon>Enterobacteriaceae</taxon>
        <taxon>Salmonella</taxon>
    </lineage>
</organism>
<gene>
    <name evidence="1" type="ORF">G4Y52_001014</name>
</gene>
<accession>A0A738X7G3</accession>
<dbReference type="AlphaFoldDB" id="A0A738X7G3"/>
<reference evidence="1" key="1">
    <citation type="journal article" date="2018" name="Genome Biol.">
        <title>SKESA: strategic k-mer extension for scrupulous assemblies.</title>
        <authorList>
            <person name="Souvorov A."/>
            <person name="Agarwala R."/>
            <person name="Lipman D.J."/>
        </authorList>
    </citation>
    <scope>NUCLEOTIDE SEQUENCE</scope>
    <source>
        <strain evidence="1">13-3002</strain>
    </source>
</reference>
<comment type="caution">
    <text evidence="1">The sequence shown here is derived from an EMBL/GenBank/DDBJ whole genome shotgun (WGS) entry which is preliminary data.</text>
</comment>
<dbReference type="GO" id="GO:0006355">
    <property type="term" value="P:regulation of DNA-templated transcription"/>
    <property type="evidence" value="ECO:0007669"/>
    <property type="project" value="InterPro"/>
</dbReference>
<dbReference type="EMBL" id="DAATNN010000004">
    <property type="protein sequence ID" value="HAE9261360.1"/>
    <property type="molecule type" value="Genomic_DNA"/>
</dbReference>
<proteinExistence type="predicted"/>
<name>A0A738X7G3_SALER</name>
<protein>
    <submittedName>
        <fullName evidence="1">Pyocin activator protein PrtN</fullName>
    </submittedName>
</protein>
<sequence length="85" mass="9766">MNTLYFLMAEFETVTPALSDICEKYLGMKPRTAEDKAAIGKLPIPTFRLGDTQKAPRLVHLEDLAFHIDKMRQDARDLHNKFFPS</sequence>
<dbReference type="InterPro" id="IPR020518">
    <property type="entry name" value="Tscrpt_reg_PrtN"/>
</dbReference>
<evidence type="ECO:0000313" key="1">
    <source>
        <dbReference type="EMBL" id="HAE9261360.1"/>
    </source>
</evidence>
<reference evidence="1" key="2">
    <citation type="submission" date="2018-07" db="EMBL/GenBank/DDBJ databases">
        <authorList>
            <consortium name="NCBI Pathogen Detection Project"/>
        </authorList>
    </citation>
    <scope>NUCLEOTIDE SEQUENCE</scope>
    <source>
        <strain evidence="1">13-3002</strain>
    </source>
</reference>
<dbReference type="Pfam" id="PF11112">
    <property type="entry name" value="PyocinActivator"/>
    <property type="match status" value="1"/>
</dbReference>